<dbReference type="UniPathway" id="UPA00253">
    <property type="reaction ID" value="UER00327"/>
</dbReference>
<evidence type="ECO:0000256" key="3">
    <source>
        <dbReference type="ARBA" id="ARBA00012669"/>
    </source>
</evidence>
<keyword evidence="10" id="KW-0411">Iron-sulfur</keyword>
<evidence type="ECO:0000256" key="5">
    <source>
        <dbReference type="ARBA" id="ARBA00022490"/>
    </source>
</evidence>
<keyword evidence="7" id="KW-0808">Transferase</keyword>
<dbReference type="Pfam" id="PF02445">
    <property type="entry name" value="NadA"/>
    <property type="match status" value="1"/>
</dbReference>
<dbReference type="FunFam" id="3.40.50.10800:FF:000003">
    <property type="entry name" value="Quinolinate synthase A"/>
    <property type="match status" value="1"/>
</dbReference>
<dbReference type="SUPFAM" id="SSF142754">
    <property type="entry name" value="NadA-like"/>
    <property type="match status" value="1"/>
</dbReference>
<dbReference type="NCBIfam" id="NF006878">
    <property type="entry name" value="PRK09375.1-2"/>
    <property type="match status" value="1"/>
</dbReference>
<dbReference type="GO" id="GO:0051539">
    <property type="term" value="F:4 iron, 4 sulfur cluster binding"/>
    <property type="evidence" value="ECO:0007669"/>
    <property type="project" value="UniProtKB-KW"/>
</dbReference>
<dbReference type="AlphaFoldDB" id="A0A523S0N4"/>
<evidence type="ECO:0000313" key="13">
    <source>
        <dbReference type="Proteomes" id="UP000316360"/>
    </source>
</evidence>
<protein>
    <recommendedName>
        <fullName evidence="3 11">Quinolinate synthase</fullName>
        <ecNumber evidence="3 11">2.5.1.72</ecNumber>
    </recommendedName>
</protein>
<organism evidence="12 13">
    <name type="scientific">Aerophobetes bacterium</name>
    <dbReference type="NCBI Taxonomy" id="2030807"/>
    <lineage>
        <taxon>Bacteria</taxon>
        <taxon>Candidatus Aerophobota</taxon>
    </lineage>
</organism>
<evidence type="ECO:0000256" key="4">
    <source>
        <dbReference type="ARBA" id="ARBA00022485"/>
    </source>
</evidence>
<dbReference type="EMBL" id="SOKJ01000140">
    <property type="protein sequence ID" value="TET11593.1"/>
    <property type="molecule type" value="Genomic_DNA"/>
</dbReference>
<evidence type="ECO:0000256" key="7">
    <source>
        <dbReference type="ARBA" id="ARBA00022679"/>
    </source>
</evidence>
<evidence type="ECO:0000256" key="1">
    <source>
        <dbReference type="ARBA" id="ARBA00001966"/>
    </source>
</evidence>
<dbReference type="GO" id="GO:0046872">
    <property type="term" value="F:metal ion binding"/>
    <property type="evidence" value="ECO:0007669"/>
    <property type="project" value="UniProtKB-KW"/>
</dbReference>
<dbReference type="GO" id="GO:0008987">
    <property type="term" value="F:quinolinate synthetase A activity"/>
    <property type="evidence" value="ECO:0007669"/>
    <property type="project" value="UniProtKB-UniRule"/>
</dbReference>
<dbReference type="GO" id="GO:0034628">
    <property type="term" value="P:'de novo' NAD+ biosynthetic process from L-aspartate"/>
    <property type="evidence" value="ECO:0007669"/>
    <property type="project" value="TreeGrafter"/>
</dbReference>
<comment type="cofactor">
    <cofactor evidence="1">
        <name>[4Fe-4S] cluster</name>
        <dbReference type="ChEBI" id="CHEBI:49883"/>
    </cofactor>
</comment>
<evidence type="ECO:0000313" key="12">
    <source>
        <dbReference type="EMBL" id="TET11593.1"/>
    </source>
</evidence>
<dbReference type="InterPro" id="IPR003473">
    <property type="entry name" value="NadA"/>
</dbReference>
<sequence>MIKNNRNQALIDKITQLKKERNAVILAHNYQLGEVQDIADFVGDSLDLSRKAAKTGAEVIVFCGVLFMAETASILCPEKIVLLPEINAGCSMADMITAQKLKEEKKKHLNPCVICYVNSSAEVKAESDICCTSANAIEIVKGLDETREILFIPDQYLGHYVSTQLNRKITLWPGYCPTHVRILPEDIIRLKAEHPKAKVIVHPECRPEVISLADEVQSTGGMCKFAKETEASEIIVGTELGIIHRLRKENPKKRLFTASEQAICPYMKLITLEKIVWSLEKMQFQVKVPAEIANKARKAVDKML</sequence>
<comment type="pathway">
    <text evidence="2">Cofactor biosynthesis; NAD(+) biosynthesis; quinolinate from iminoaspartate: step 1/1.</text>
</comment>
<evidence type="ECO:0000256" key="10">
    <source>
        <dbReference type="ARBA" id="ARBA00023014"/>
    </source>
</evidence>
<evidence type="ECO:0000256" key="9">
    <source>
        <dbReference type="ARBA" id="ARBA00023004"/>
    </source>
</evidence>
<name>A0A523S0N4_UNCAE</name>
<evidence type="ECO:0000256" key="11">
    <source>
        <dbReference type="NCBIfam" id="TIGR00550"/>
    </source>
</evidence>
<keyword evidence="4" id="KW-0004">4Fe-4S</keyword>
<evidence type="ECO:0000256" key="2">
    <source>
        <dbReference type="ARBA" id="ARBA00005065"/>
    </source>
</evidence>
<keyword evidence="8" id="KW-0479">Metal-binding</keyword>
<keyword evidence="5" id="KW-0963">Cytoplasm</keyword>
<gene>
    <name evidence="12" type="primary">nadA</name>
    <name evidence="12" type="ORF">E3J84_02645</name>
</gene>
<dbReference type="HAMAP" id="MF_00568">
    <property type="entry name" value="NadA_type2"/>
    <property type="match status" value="1"/>
</dbReference>
<dbReference type="PANTHER" id="PTHR30573">
    <property type="entry name" value="QUINOLINATE SYNTHETASE A"/>
    <property type="match status" value="1"/>
</dbReference>
<keyword evidence="9" id="KW-0408">Iron</keyword>
<dbReference type="Gene3D" id="3.40.50.10800">
    <property type="entry name" value="NadA-like"/>
    <property type="match status" value="3"/>
</dbReference>
<dbReference type="Proteomes" id="UP000316360">
    <property type="component" value="Unassembled WGS sequence"/>
</dbReference>
<evidence type="ECO:0000256" key="6">
    <source>
        <dbReference type="ARBA" id="ARBA00022642"/>
    </source>
</evidence>
<feature type="non-terminal residue" evidence="12">
    <location>
        <position position="304"/>
    </location>
</feature>
<accession>A0A523S0N4</accession>
<evidence type="ECO:0000256" key="8">
    <source>
        <dbReference type="ARBA" id="ARBA00022723"/>
    </source>
</evidence>
<reference evidence="12 13" key="1">
    <citation type="submission" date="2019-03" db="EMBL/GenBank/DDBJ databases">
        <title>Metabolic potential of uncultured bacteria and archaea associated with petroleum seepage in deep-sea sediments.</title>
        <authorList>
            <person name="Dong X."/>
            <person name="Hubert C."/>
        </authorList>
    </citation>
    <scope>NUCLEOTIDE SEQUENCE [LARGE SCALE GENOMIC DNA]</scope>
    <source>
        <strain evidence="12">E44_bin7</strain>
    </source>
</reference>
<proteinExistence type="inferred from homology"/>
<dbReference type="InterPro" id="IPR023066">
    <property type="entry name" value="Quinolinate_synth_type2"/>
</dbReference>
<keyword evidence="6" id="KW-0662">Pyridine nucleotide biosynthesis</keyword>
<dbReference type="EC" id="2.5.1.72" evidence="3 11"/>
<dbReference type="NCBIfam" id="TIGR00550">
    <property type="entry name" value="nadA"/>
    <property type="match status" value="1"/>
</dbReference>
<dbReference type="InterPro" id="IPR036094">
    <property type="entry name" value="NadA_sf"/>
</dbReference>
<dbReference type="PANTHER" id="PTHR30573:SF0">
    <property type="entry name" value="QUINOLINATE SYNTHASE, CHLOROPLASTIC"/>
    <property type="match status" value="1"/>
</dbReference>
<comment type="caution">
    <text evidence="12">The sequence shown here is derived from an EMBL/GenBank/DDBJ whole genome shotgun (WGS) entry which is preliminary data.</text>
</comment>
<dbReference type="NCBIfam" id="NF006879">
    <property type="entry name" value="PRK09375.1-4"/>
    <property type="match status" value="1"/>
</dbReference>